<evidence type="ECO:0000313" key="2">
    <source>
        <dbReference type="Proteomes" id="UP001240697"/>
    </source>
</evidence>
<name>A0ABY8SNY9_9BURK</name>
<proteinExistence type="predicted"/>
<dbReference type="PANTHER" id="PTHR36166:SF1">
    <property type="entry name" value="SRPBCC DOMAIN-CONTAINING PROTEIN"/>
    <property type="match status" value="1"/>
</dbReference>
<gene>
    <name evidence="1" type="ORF">QMY55_16445</name>
</gene>
<dbReference type="Pfam" id="PF10604">
    <property type="entry name" value="Polyketide_cyc2"/>
    <property type="match status" value="1"/>
</dbReference>
<evidence type="ECO:0000313" key="1">
    <source>
        <dbReference type="EMBL" id="WHS64085.1"/>
    </source>
</evidence>
<dbReference type="Proteomes" id="UP001240697">
    <property type="component" value="Chromosome"/>
</dbReference>
<protein>
    <submittedName>
        <fullName evidence="1">SRPBCC domain-containing protein</fullName>
    </submittedName>
</protein>
<dbReference type="PANTHER" id="PTHR36166">
    <property type="entry name" value="CHROMOSOME 9, WHOLE GENOME SHOTGUN SEQUENCE"/>
    <property type="match status" value="1"/>
</dbReference>
<dbReference type="EMBL" id="CP125947">
    <property type="protein sequence ID" value="WHS64085.1"/>
    <property type="molecule type" value="Genomic_DNA"/>
</dbReference>
<organism evidence="1 2">
    <name type="scientific">Comamonas resistens</name>
    <dbReference type="NCBI Taxonomy" id="3046670"/>
    <lineage>
        <taxon>Bacteria</taxon>
        <taxon>Pseudomonadati</taxon>
        <taxon>Pseudomonadota</taxon>
        <taxon>Betaproteobacteria</taxon>
        <taxon>Burkholderiales</taxon>
        <taxon>Comamonadaceae</taxon>
        <taxon>Comamonas</taxon>
    </lineage>
</organism>
<keyword evidence="2" id="KW-1185">Reference proteome</keyword>
<dbReference type="Gene3D" id="3.30.530.20">
    <property type="match status" value="1"/>
</dbReference>
<reference evidence="1 2" key="1">
    <citation type="submission" date="2023-05" db="EMBL/GenBank/DDBJ databases">
        <authorList>
            <person name="Yin Y."/>
            <person name="Lu Z."/>
        </authorList>
    </citation>
    <scope>NUCLEOTIDE SEQUENCE [LARGE SCALE GENOMIC DNA]</scope>
    <source>
        <strain evidence="1 2">ZM22</strain>
    </source>
</reference>
<dbReference type="SUPFAM" id="SSF55961">
    <property type="entry name" value="Bet v1-like"/>
    <property type="match status" value="1"/>
</dbReference>
<dbReference type="RefSeq" id="WP_283485235.1">
    <property type="nucleotide sequence ID" value="NZ_CP125947.1"/>
</dbReference>
<accession>A0ABY8SNY9</accession>
<dbReference type="CDD" id="cd07822">
    <property type="entry name" value="SRPBCC_4"/>
    <property type="match status" value="1"/>
</dbReference>
<dbReference type="InterPro" id="IPR023393">
    <property type="entry name" value="START-like_dom_sf"/>
</dbReference>
<sequence length="167" mass="19564">MPGILLISTSILLTALALWRAPKAELHTSIEIEATPERVWELLGNPESYSHWNPFIVSMQGELVQGGRLINQLQTSQGRRMQFRPLVLKVQAARELRWRGRLLFPRIFDGEHFFELQPVQRPDISRPRTRLVHGERFRGLLLWWMDVEEFRPDFERLNLALKSAAEQ</sequence>
<dbReference type="InterPro" id="IPR019587">
    <property type="entry name" value="Polyketide_cyclase/dehydratase"/>
</dbReference>